<sequence length="200" mass="23043">MMLYLHRVSLNNLEPHSSEQECNSIVTANTGACSCSVVFYSESNVSGTKGYQYFYDQSKKQGIIFHWTERKFTYQQCARAQEYSTRVFDSKLTLQHPSKIPKNATFEPFNLTLSSKKLIATDGNIHIFYDCEKRNPHLMVYTTKLVAKSAMENTTKAVEALLRTTSLPSDKFQWYIINRDSKCSYPNVTEFKELAKLKTK</sequence>
<dbReference type="KEGG" id="dci:103504957"/>
<accession>A0A1S3CTP6</accession>
<gene>
    <name evidence="2" type="primary">LOC103504957</name>
</gene>
<evidence type="ECO:0000313" key="1">
    <source>
        <dbReference type="Proteomes" id="UP000079169"/>
    </source>
</evidence>
<proteinExistence type="predicted"/>
<reference evidence="2" key="1">
    <citation type="submission" date="2025-08" db="UniProtKB">
        <authorList>
            <consortium name="RefSeq"/>
        </authorList>
    </citation>
    <scope>IDENTIFICATION</scope>
</reference>
<dbReference type="RefSeq" id="XP_008467483.1">
    <property type="nucleotide sequence ID" value="XM_008469261.3"/>
</dbReference>
<protein>
    <submittedName>
        <fullName evidence="2">Uncharacterized protein LOC103504957 isoform X1</fullName>
    </submittedName>
</protein>
<dbReference type="PROSITE" id="PS51257">
    <property type="entry name" value="PROKAR_LIPOPROTEIN"/>
    <property type="match status" value="1"/>
</dbReference>
<dbReference type="GeneID" id="103504957"/>
<evidence type="ECO:0000313" key="2">
    <source>
        <dbReference type="RefSeq" id="XP_008467483.1"/>
    </source>
</evidence>
<organism evidence="1 2">
    <name type="scientific">Diaphorina citri</name>
    <name type="common">Asian citrus psyllid</name>
    <dbReference type="NCBI Taxonomy" id="121845"/>
    <lineage>
        <taxon>Eukaryota</taxon>
        <taxon>Metazoa</taxon>
        <taxon>Ecdysozoa</taxon>
        <taxon>Arthropoda</taxon>
        <taxon>Hexapoda</taxon>
        <taxon>Insecta</taxon>
        <taxon>Pterygota</taxon>
        <taxon>Neoptera</taxon>
        <taxon>Paraneoptera</taxon>
        <taxon>Hemiptera</taxon>
        <taxon>Sternorrhyncha</taxon>
        <taxon>Psylloidea</taxon>
        <taxon>Psyllidae</taxon>
        <taxon>Diaphorininae</taxon>
        <taxon>Diaphorina</taxon>
    </lineage>
</organism>
<dbReference type="Proteomes" id="UP000079169">
    <property type="component" value="Unplaced"/>
</dbReference>
<dbReference type="AlphaFoldDB" id="A0A1S3CTP6"/>
<name>A0A1S3CTP6_DIACI</name>
<keyword evidence="1" id="KW-1185">Reference proteome</keyword>
<dbReference type="PaxDb" id="121845-A0A1S3CTP6"/>